<accession>A0A6L2JQC7</accession>
<feature type="compositionally biased region" description="Basic residues" evidence="1">
    <location>
        <begin position="50"/>
        <end position="61"/>
    </location>
</feature>
<dbReference type="AlphaFoldDB" id="A0A6L2JQC7"/>
<comment type="caution">
    <text evidence="2">The sequence shown here is derived from an EMBL/GenBank/DDBJ whole genome shotgun (WGS) entry which is preliminary data.</text>
</comment>
<evidence type="ECO:0000256" key="1">
    <source>
        <dbReference type="SAM" id="MobiDB-lite"/>
    </source>
</evidence>
<reference evidence="2" key="1">
    <citation type="journal article" date="2019" name="Sci. Rep.">
        <title>Draft genome of Tanacetum cinerariifolium, the natural source of mosquito coil.</title>
        <authorList>
            <person name="Yamashiro T."/>
            <person name="Shiraishi A."/>
            <person name="Satake H."/>
            <person name="Nakayama K."/>
        </authorList>
    </citation>
    <scope>NUCLEOTIDE SEQUENCE</scope>
</reference>
<gene>
    <name evidence="2" type="ORF">Tci_011249</name>
</gene>
<dbReference type="EMBL" id="BKCJ010001152">
    <property type="protein sequence ID" value="GEU39271.1"/>
    <property type="molecule type" value="Genomic_DNA"/>
</dbReference>
<organism evidence="2">
    <name type="scientific">Tanacetum cinerariifolium</name>
    <name type="common">Dalmatian daisy</name>
    <name type="synonym">Chrysanthemum cinerariifolium</name>
    <dbReference type="NCBI Taxonomy" id="118510"/>
    <lineage>
        <taxon>Eukaryota</taxon>
        <taxon>Viridiplantae</taxon>
        <taxon>Streptophyta</taxon>
        <taxon>Embryophyta</taxon>
        <taxon>Tracheophyta</taxon>
        <taxon>Spermatophyta</taxon>
        <taxon>Magnoliopsida</taxon>
        <taxon>eudicotyledons</taxon>
        <taxon>Gunneridae</taxon>
        <taxon>Pentapetalae</taxon>
        <taxon>asterids</taxon>
        <taxon>campanulids</taxon>
        <taxon>Asterales</taxon>
        <taxon>Asteraceae</taxon>
        <taxon>Asteroideae</taxon>
        <taxon>Anthemideae</taxon>
        <taxon>Anthemidinae</taxon>
        <taxon>Tanacetum</taxon>
    </lineage>
</organism>
<proteinExistence type="predicted"/>
<evidence type="ECO:0000313" key="2">
    <source>
        <dbReference type="EMBL" id="GEU39271.1"/>
    </source>
</evidence>
<feature type="region of interest" description="Disordered" evidence="1">
    <location>
        <begin position="26"/>
        <end position="65"/>
    </location>
</feature>
<name>A0A6L2JQC7_TANCI</name>
<sequence>MYDHPGPRSQVHKVDSVSPLSFFGKKKKVKSQTVTPTLPKSQGPKASKALSKKKQKPKSKKTLNSGEMFSPLVRDCIQWLLIMESDNEEDFVAGEEMDEYTSPTDKEVQPLPPNKVLGNIDIFNLVLLFQFNAAGVDYQYKDAKTWCEAIQARFGGNTKNSSKPDVLIRDTWLMMKFQPTWILWLSQTQSRTQLGFTSYNAVAPPPTGLFVPPSIDLSISGLEEFQHPKFKGYGPKDSNSV</sequence>
<feature type="compositionally biased region" description="Polar residues" evidence="1">
    <location>
        <begin position="31"/>
        <end position="40"/>
    </location>
</feature>
<protein>
    <submittedName>
        <fullName evidence="2">Uncharacterized protein</fullName>
    </submittedName>
</protein>